<feature type="chain" id="PRO_5041658045" evidence="1">
    <location>
        <begin position="21"/>
        <end position="291"/>
    </location>
</feature>
<dbReference type="Gene3D" id="3.40.50.1820">
    <property type="entry name" value="alpha/beta hydrolase"/>
    <property type="match status" value="1"/>
</dbReference>
<protein>
    <submittedName>
        <fullName evidence="2">Alpha/beta hydrolase</fullName>
    </submittedName>
</protein>
<sequence>MRKRIAVFILCLSISLSAWASPPLLWNQPAVEAQCPLQQQALWVNYADGNACIRYFSAGHLTSAKNVVVVLSGDRDTLMRRDPADIPNNTVEALDLQAHKLSEKIGLPVIILARPGTYGSSGNHAKRRQRAEFMAIDAALTSLRERYGMQNFILSGHSGGATAAAAILTLGRQDIRCAILTSGAYGLLERAERLRVIRGEKSQGDKDINGLANPYDPLEHISGIVADPKRHILIIGNLQDRVTPFDLQVKFATALRAKGHWVSLIEWPAVAPQFHQLKSSPLRQNLQQCEL</sequence>
<dbReference type="RefSeq" id="WP_280556662.1">
    <property type="nucleotide sequence ID" value="NZ_CP123488.1"/>
</dbReference>
<reference evidence="2" key="1">
    <citation type="submission" date="2023-04" db="EMBL/GenBank/DDBJ databases">
        <title>APH(3)-Id, a novel chromosomal aminoglycoside phosphotransferase, identified from an environmental isolate of Kluyvera intermedia DW18.</title>
        <authorList>
            <person name="Sha Y."/>
        </authorList>
    </citation>
    <scope>NUCLEOTIDE SEQUENCE</scope>
    <source>
        <strain evidence="2">DW18</strain>
    </source>
</reference>
<keyword evidence="1" id="KW-0732">Signal</keyword>
<feature type="signal peptide" evidence="1">
    <location>
        <begin position="1"/>
        <end position="20"/>
    </location>
</feature>
<dbReference type="GO" id="GO:0016787">
    <property type="term" value="F:hydrolase activity"/>
    <property type="evidence" value="ECO:0007669"/>
    <property type="project" value="UniProtKB-KW"/>
</dbReference>
<dbReference type="InterPro" id="IPR029058">
    <property type="entry name" value="AB_hydrolase_fold"/>
</dbReference>
<dbReference type="AlphaFoldDB" id="A0AA95FYC8"/>
<dbReference type="EMBL" id="CP123488">
    <property type="protein sequence ID" value="WGL55900.1"/>
    <property type="molecule type" value="Genomic_DNA"/>
</dbReference>
<keyword evidence="2" id="KW-0378">Hydrolase</keyword>
<accession>A0AA95FYC8</accession>
<organism evidence="2 3">
    <name type="scientific">Kluyvera intermedia</name>
    <name type="common">Enterobacter intermedius</name>
    <dbReference type="NCBI Taxonomy" id="61648"/>
    <lineage>
        <taxon>Bacteria</taxon>
        <taxon>Pseudomonadati</taxon>
        <taxon>Pseudomonadota</taxon>
        <taxon>Gammaproteobacteria</taxon>
        <taxon>Enterobacterales</taxon>
        <taxon>Enterobacteriaceae</taxon>
        <taxon>Kluyvera</taxon>
    </lineage>
</organism>
<dbReference type="Proteomes" id="UP001177527">
    <property type="component" value="Chromosome"/>
</dbReference>
<evidence type="ECO:0000313" key="2">
    <source>
        <dbReference type="EMBL" id="WGL55900.1"/>
    </source>
</evidence>
<dbReference type="SUPFAM" id="SSF53474">
    <property type="entry name" value="alpha/beta-Hydrolases"/>
    <property type="match status" value="1"/>
</dbReference>
<name>A0AA95FYC8_KLUIN</name>
<gene>
    <name evidence="2" type="ORF">QBD33_20210</name>
</gene>
<evidence type="ECO:0000256" key="1">
    <source>
        <dbReference type="SAM" id="SignalP"/>
    </source>
</evidence>
<proteinExistence type="predicted"/>
<evidence type="ECO:0000313" key="3">
    <source>
        <dbReference type="Proteomes" id="UP001177527"/>
    </source>
</evidence>